<evidence type="ECO:0000313" key="3">
    <source>
        <dbReference type="EMBL" id="PGH15330.1"/>
    </source>
</evidence>
<dbReference type="OrthoDB" id="283424at2759"/>
<sequence length="382" mass="44025">MASVTTSIGRAALALCRHPTPRRIQVRSNNAFKPTTRQFVAPFSHASRLRQAEVLEVPDYSPETMDPEDRAQYDAMTPDEREAFDREMATLSKTLREEGFGQTVKEIDKEAAQFSTWSSGNTEQIDDYFNDDVHRLQSEPYMEDGMTSMAHDELEQHRELRDYARIIAWEMPLLSHHTKPFELPSGKQLLRFRYTTYMGETHPAESKVVVEFCSKDLVPTYLNSEQRETLLKLVGPRYNPGKDLIHMSAEHLPTRAQNKRYLGDLVKSLIKEAKEGDSFKDVPLDLRHYKPKPGVNFPRKWALNKEQQKQLRESRLEKMVLRELKQYDYTDGNEVIEKAIQKSPALNPALAQLAAGAEEPEKEPVPIRRSAPAQWRPFSGRR</sequence>
<proteinExistence type="predicted"/>
<comment type="caution">
    <text evidence="3">The sequence shown here is derived from an EMBL/GenBank/DDBJ whole genome shotgun (WGS) entry which is preliminary data.</text>
</comment>
<accession>A0A2B7Y227</accession>
<dbReference type="GO" id="GO:0005763">
    <property type="term" value="C:mitochondrial small ribosomal subunit"/>
    <property type="evidence" value="ECO:0007669"/>
    <property type="project" value="TreeGrafter"/>
</dbReference>
<dbReference type="PANTHER" id="PTHR13490:SF0">
    <property type="entry name" value="SMALL RIBOSOMAL SUBUNIT PROTEIN MS35"/>
    <property type="match status" value="1"/>
</dbReference>
<dbReference type="GO" id="GO:0032543">
    <property type="term" value="P:mitochondrial translation"/>
    <property type="evidence" value="ECO:0007669"/>
    <property type="project" value="InterPro"/>
</dbReference>
<dbReference type="Pfam" id="PF10213">
    <property type="entry name" value="MRP-S28"/>
    <property type="match status" value="1"/>
</dbReference>
<dbReference type="Proteomes" id="UP000223968">
    <property type="component" value="Unassembled WGS sequence"/>
</dbReference>
<dbReference type="AlphaFoldDB" id="A0A2B7Y227"/>
<gene>
    <name evidence="3" type="ORF">AJ79_02496</name>
</gene>
<dbReference type="InterPro" id="IPR019349">
    <property type="entry name" value="Ribosomal_mS35_mit"/>
</dbReference>
<evidence type="ECO:0000313" key="4">
    <source>
        <dbReference type="Proteomes" id="UP000223968"/>
    </source>
</evidence>
<reference evidence="3 4" key="1">
    <citation type="submission" date="2017-10" db="EMBL/GenBank/DDBJ databases">
        <title>Comparative genomics in systemic dimorphic fungi from Ajellomycetaceae.</title>
        <authorList>
            <person name="Munoz J.F."/>
            <person name="Mcewen J.G."/>
            <person name="Clay O.K."/>
            <person name="Cuomo C.A."/>
        </authorList>
    </citation>
    <scope>NUCLEOTIDE SEQUENCE [LARGE SCALE GENOMIC DNA]</scope>
    <source>
        <strain evidence="3 4">UAMH5409</strain>
    </source>
</reference>
<feature type="domain" description="Small ribosomal subunit protein mS35 mitochondrial conserved" evidence="2">
    <location>
        <begin position="180"/>
        <end position="301"/>
    </location>
</feature>
<protein>
    <recommendedName>
        <fullName evidence="2">Small ribosomal subunit protein mS35 mitochondrial conserved domain-containing protein</fullName>
    </recommendedName>
</protein>
<dbReference type="PANTHER" id="PTHR13490">
    <property type="entry name" value="MITOCHONDRIAL 28S RIBOSOMAL PROTEIN S28"/>
    <property type="match status" value="1"/>
</dbReference>
<dbReference type="GO" id="GO:0003735">
    <property type="term" value="F:structural constituent of ribosome"/>
    <property type="evidence" value="ECO:0007669"/>
    <property type="project" value="InterPro"/>
</dbReference>
<organism evidence="3 4">
    <name type="scientific">Helicocarpus griseus UAMH5409</name>
    <dbReference type="NCBI Taxonomy" id="1447875"/>
    <lineage>
        <taxon>Eukaryota</taxon>
        <taxon>Fungi</taxon>
        <taxon>Dikarya</taxon>
        <taxon>Ascomycota</taxon>
        <taxon>Pezizomycotina</taxon>
        <taxon>Eurotiomycetes</taxon>
        <taxon>Eurotiomycetidae</taxon>
        <taxon>Onygenales</taxon>
        <taxon>Ajellomycetaceae</taxon>
        <taxon>Helicocarpus</taxon>
    </lineage>
</organism>
<dbReference type="EMBL" id="PDNB01000026">
    <property type="protein sequence ID" value="PGH15330.1"/>
    <property type="molecule type" value="Genomic_DNA"/>
</dbReference>
<evidence type="ECO:0000259" key="2">
    <source>
        <dbReference type="Pfam" id="PF10213"/>
    </source>
</evidence>
<dbReference type="STRING" id="1447875.A0A2B7Y227"/>
<feature type="region of interest" description="Disordered" evidence="1">
    <location>
        <begin position="351"/>
        <end position="382"/>
    </location>
</feature>
<keyword evidence="4" id="KW-1185">Reference proteome</keyword>
<evidence type="ECO:0000256" key="1">
    <source>
        <dbReference type="SAM" id="MobiDB-lite"/>
    </source>
</evidence>
<dbReference type="InterPro" id="IPR039848">
    <property type="entry name" value="Ribosomal_mS35_mt"/>
</dbReference>
<name>A0A2B7Y227_9EURO</name>